<evidence type="ECO:0000313" key="2">
    <source>
        <dbReference type="EMBL" id="GAA0467566.1"/>
    </source>
</evidence>
<feature type="compositionally biased region" description="Low complexity" evidence="1">
    <location>
        <begin position="211"/>
        <end position="223"/>
    </location>
</feature>
<feature type="compositionally biased region" description="Acidic residues" evidence="1">
    <location>
        <begin position="116"/>
        <end position="129"/>
    </location>
</feature>
<name>A0ABP3K137_9ACTN</name>
<accession>A0ABP3K137</accession>
<evidence type="ECO:0000313" key="3">
    <source>
        <dbReference type="Proteomes" id="UP001500909"/>
    </source>
</evidence>
<feature type="compositionally biased region" description="Basic residues" evidence="1">
    <location>
        <begin position="151"/>
        <end position="160"/>
    </location>
</feature>
<comment type="caution">
    <text evidence="2">The sequence shown here is derived from an EMBL/GenBank/DDBJ whole genome shotgun (WGS) entry which is preliminary data.</text>
</comment>
<reference evidence="3" key="1">
    <citation type="journal article" date="2019" name="Int. J. Syst. Evol. Microbiol.">
        <title>The Global Catalogue of Microorganisms (GCM) 10K type strain sequencing project: providing services to taxonomists for standard genome sequencing and annotation.</title>
        <authorList>
            <consortium name="The Broad Institute Genomics Platform"/>
            <consortium name="The Broad Institute Genome Sequencing Center for Infectious Disease"/>
            <person name="Wu L."/>
            <person name="Ma J."/>
        </authorList>
    </citation>
    <scope>NUCLEOTIDE SEQUENCE [LARGE SCALE GENOMIC DNA]</scope>
    <source>
        <strain evidence="3">JCM 4805</strain>
    </source>
</reference>
<organism evidence="2 3">
    <name type="scientific">Streptomyces olivaceiscleroticus</name>
    <dbReference type="NCBI Taxonomy" id="68245"/>
    <lineage>
        <taxon>Bacteria</taxon>
        <taxon>Bacillati</taxon>
        <taxon>Actinomycetota</taxon>
        <taxon>Actinomycetes</taxon>
        <taxon>Kitasatosporales</taxon>
        <taxon>Streptomycetaceae</taxon>
        <taxon>Streptomyces</taxon>
    </lineage>
</organism>
<proteinExistence type="predicted"/>
<dbReference type="EMBL" id="BAAABY010000025">
    <property type="protein sequence ID" value="GAA0467566.1"/>
    <property type="molecule type" value="Genomic_DNA"/>
</dbReference>
<feature type="compositionally biased region" description="Acidic residues" evidence="1">
    <location>
        <begin position="136"/>
        <end position="146"/>
    </location>
</feature>
<evidence type="ECO:0000256" key="1">
    <source>
        <dbReference type="SAM" id="MobiDB-lite"/>
    </source>
</evidence>
<dbReference type="Proteomes" id="UP001500909">
    <property type="component" value="Unassembled WGS sequence"/>
</dbReference>
<protein>
    <recommendedName>
        <fullName evidence="4">DNA primase</fullName>
    </recommendedName>
</protein>
<evidence type="ECO:0008006" key="4">
    <source>
        <dbReference type="Google" id="ProtNLM"/>
    </source>
</evidence>
<sequence length="231" mass="23962">MNNRAALALAVAGGYALGRTKKMKLALGVGGMVLGRRLQLDPQRLLSLVDERLKADPQLAELRDQLREDLGGVGRAAAGAFVNRRIDGLANSLHERTLGVQDRIAGGTAPKQRADDAEEEADREPEDADADRTADDEAGTEADEPDESRAPRARKPRKQAAGKQAAGKTTAARRPARTATKSGTKATSRAGTKATGRAGARTGTGSGGKAGTRSSGGARSSAGRSRERGDG</sequence>
<keyword evidence="3" id="KW-1185">Reference proteome</keyword>
<feature type="region of interest" description="Disordered" evidence="1">
    <location>
        <begin position="100"/>
        <end position="231"/>
    </location>
</feature>
<gene>
    <name evidence="2" type="ORF">GCM10010361_34700</name>
</gene>
<feature type="compositionally biased region" description="Low complexity" evidence="1">
    <location>
        <begin position="161"/>
        <end position="201"/>
    </location>
</feature>
<dbReference type="RefSeq" id="WP_346095914.1">
    <property type="nucleotide sequence ID" value="NZ_BAAABY010000025.1"/>
</dbReference>